<dbReference type="InterPro" id="IPR046770">
    <property type="entry name" value="DOCKER_Lobe_B"/>
</dbReference>
<dbReference type="InterPro" id="IPR026791">
    <property type="entry name" value="DOCK"/>
</dbReference>
<dbReference type="Pfam" id="PF16172">
    <property type="entry name" value="DOCK_N"/>
    <property type="match status" value="1"/>
</dbReference>
<dbReference type="GO" id="GO:0005737">
    <property type="term" value="C:cytoplasm"/>
    <property type="evidence" value="ECO:0007669"/>
    <property type="project" value="UniProtKB-SubCell"/>
</dbReference>
<dbReference type="Pfam" id="PF20421">
    <property type="entry name" value="DHR-2_Lobe_C"/>
    <property type="match status" value="1"/>
</dbReference>
<dbReference type="Proteomes" id="UP000475862">
    <property type="component" value="Unassembled WGS sequence"/>
</dbReference>
<evidence type="ECO:0000256" key="7">
    <source>
        <dbReference type="PROSITE-ProRule" id="PRU00983"/>
    </source>
</evidence>
<dbReference type="Pfam" id="PF06920">
    <property type="entry name" value="DHR-2_Lobe_A"/>
    <property type="match status" value="1"/>
</dbReference>
<dbReference type="GO" id="GO:0031267">
    <property type="term" value="F:small GTPase binding"/>
    <property type="evidence" value="ECO:0007669"/>
    <property type="project" value="TreeGrafter"/>
</dbReference>
<feature type="region of interest" description="Disordered" evidence="8">
    <location>
        <begin position="1696"/>
        <end position="1715"/>
    </location>
</feature>
<sequence>MTEENWTHVSDRKRYGIAIHNYLQSGPHRIKLLAGECVHVLEESAEWYYGFTFKNKSTHGIFPKKFVHIMDNVVEKFGPAELTVLKQPQIVHELTSVIREWGAIWKQLYISHNSNFKNVKNKIYELINFRSKILSGTLPVDELKEVQRLATSTIDIGNKLLGLDMVVRDEQGNILNPLHTPTIQLYKHHEIATERIQNSHTAGAYKKSIQQINYLYNYTVYLSVHNFMCKMMDDAELLLTLYDAKSGKSFSENFAIRWATNKMDQGWSQTDIFHNFRALFTDLGTRDLTREKVYLVCYIIRIGGMDSDSNSKKNLATTQIRRPWGVAAMDLTLYFTQKLESDEDKHHFMPFLPCEKDNLENTLKRYLNLRDYSHKEHKGQGLYVSFKLLHGDIKQVREECPHLVLGNVALVRKMGFPEVILPGDVRNDLYLMLVNGEFSRGSLSSSDKNIQVTVTACNEKGVKLLGVIMLGGDSEPLSDFNSVVYYHEDKPRWYEIVKLAIPIEDFKGSHLKFMFKHRSSNETKDKNEKPFALSFVKLMQDNGTTLRDTSHELLVYKIDHKKFDYMDISYLSLASRKNELTETNNHISVPGLSLANKDIFIIQSNICSTKLTQNVDLLGLLNWTSHPDKLRTSLSALMIVDGEEVVKFLQDVLDALFNILMHNSDSDLFDNMVFDCLLYIIGLVSDRKYQHFQPVLDLYIKESFSATLAYNKLIVVLKFHLSNLDQTDKDLLLKIMKSFKYIMKFIARSRFLFSQLYEGKGQQTFEISMYEMLKLISNIMCSNSDSTLFLQGACLKYIPHSIPDIMTVFSTTQLSTLLVELIGNLPPSRLVKQKLITMSDIVHSQLFLNSDCRAILLPSILARIKELLESSDEAKTSIEFRNKTKSVAKIAKVLGENGRKLLDSPDMSDQVEMCVKLLGDIMDLLYVADTGSTFRDITEIMLTVMRTVIQTTIAMNREGTLVGYLVSIMISTLRQMTAEHFDIYIKNFPTKIDLLDFLMEILLVFKDLVIRPVFPKDWCEMIMLQNSVILKSLRYFSHTIRDYFFKDFEHQAWNNFFHCAVTFLTQPSLQLEQFSSNKRWRIISRYKDMRRETGFEILSMWFNLGQYKVNFVPSLVGSFLEMTLTPEIELRKATIPIFFDMMQCEFYSCFDGHTNKRDSSNIKAKFNEFENEMIAKLDHLVEGGKGDEQFKELFESIMLRKCENHSTMREQGNRFVKIVTGLLERLLEYRAVINDENKENRMNCTVNLLNFYMDIKRQEMYIRYVNKLCSLHLECDDFAEAAYTLRLHSELLSWSNDLLPPLLRSPLRYPTCDTHRQLKEALYHDIIDYFNKGKMWECAVCMCKELVRQCESETYDYIQLSSLLQRMSNFYDNIMKQLRPEPEYFRVAYYGKGFPSFIQNKVFIYRGKEYERLSDFSNRTLNQFPNATLMQTLSKPGSEITESSNQYIQINNVEPVMDERKEHLLRKPISQQILRHYRIFVFFHYLRVNDVKRFKFSRPFYRVDPKINSNDDNEFANLWIERTVLDTTYSLPGILRWFPVKHFETYEISPLKNAIETMQETNKYLRELIIAHRNDSTLPLNPLTMKLNGILDAAVMGGVTKYEKAFFTSEYSMNHEEDEQLIETLKDLVASQIPLLDIGVKVHSARAPPSLTPLQSRFEDCFEKMKAHIEENYGKKTCDIKFDVIKMRRHTTAGSRFNEKRYSGSSIGSTEGQNGVTKQSIMSTTSLSSSLAIFAGPVLVSGSNKFGTIGALTRKDKKEKKRRNRTVSKMATTNDRDLSISSSSASNSQWYAVPDADNMSLSSINSNLSVFSSPTSVIELRQELTPKRPLRSEVEKERRLSRPNSGQYQFSKLPSMNSLNRDSLVATDSTASDDDTPPPLPAKTRESDYSNLSDKDSLGLPDYCSPIIMNNIMSEQPLQLINSQENNRPPTPPPKKPPMKAPV</sequence>
<dbReference type="FunFam" id="1.20.58.740:FF:000004">
    <property type="entry name" value="Dedicator of cytokinesis protein 1"/>
    <property type="match status" value="1"/>
</dbReference>
<evidence type="ECO:0008006" key="14">
    <source>
        <dbReference type="Google" id="ProtNLM"/>
    </source>
</evidence>
<dbReference type="InterPro" id="IPR046769">
    <property type="entry name" value="DOCKER_Lobe_A"/>
</dbReference>
<feature type="domain" description="SH3" evidence="9">
    <location>
        <begin position="11"/>
        <end position="72"/>
    </location>
</feature>
<name>A0A6G0TEK3_APHGL</name>
<evidence type="ECO:0000256" key="5">
    <source>
        <dbReference type="ARBA" id="ARBA00022658"/>
    </source>
</evidence>
<dbReference type="InterPro" id="IPR042455">
    <property type="entry name" value="DOCK_N_sub1"/>
</dbReference>
<dbReference type="Gene3D" id="1.20.58.740">
    <property type="match status" value="1"/>
</dbReference>
<comment type="similarity">
    <text evidence="7">Belongs to the DOCK family.</text>
</comment>
<dbReference type="PROSITE" id="PS51650">
    <property type="entry name" value="C2_DOCK"/>
    <property type="match status" value="1"/>
</dbReference>
<dbReference type="Pfam" id="PF14429">
    <property type="entry name" value="DOCK-C2"/>
    <property type="match status" value="1"/>
</dbReference>
<feature type="compositionally biased region" description="Basic and acidic residues" evidence="8">
    <location>
        <begin position="1883"/>
        <end position="1897"/>
    </location>
</feature>
<dbReference type="InterPro" id="IPR043161">
    <property type="entry name" value="DOCK_C_lobe_A"/>
</dbReference>
<evidence type="ECO:0000256" key="2">
    <source>
        <dbReference type="ARBA" id="ARBA00022443"/>
    </source>
</evidence>
<dbReference type="PANTHER" id="PTHR45653:SF10">
    <property type="entry name" value="MYOBLAST CITY, ISOFORM B"/>
    <property type="match status" value="1"/>
</dbReference>
<dbReference type="InterPro" id="IPR027357">
    <property type="entry name" value="DOCKER_dom"/>
</dbReference>
<dbReference type="Gene3D" id="1.20.1270.350">
    <property type="entry name" value="Dedicator of cytokinesis N-terminal subdomain"/>
    <property type="match status" value="1"/>
</dbReference>
<dbReference type="Gene3D" id="1.25.40.410">
    <property type="match status" value="1"/>
</dbReference>
<feature type="compositionally biased region" description="Polar residues" evidence="8">
    <location>
        <begin position="1842"/>
        <end position="1861"/>
    </location>
</feature>
<dbReference type="GO" id="GO:0016477">
    <property type="term" value="P:cell migration"/>
    <property type="evidence" value="ECO:0007669"/>
    <property type="project" value="TreeGrafter"/>
</dbReference>
<keyword evidence="3" id="KW-0963">Cytoplasm</keyword>
<dbReference type="InterPro" id="IPR056372">
    <property type="entry name" value="TPR_DOCK"/>
</dbReference>
<feature type="domain" description="C2 DOCK-type" evidence="10">
    <location>
        <begin position="426"/>
        <end position="607"/>
    </location>
</feature>
<evidence type="ECO:0000259" key="9">
    <source>
        <dbReference type="PROSITE" id="PS50002"/>
    </source>
</evidence>
<feature type="region of interest" description="Disordered" evidence="8">
    <location>
        <begin position="1915"/>
        <end position="1943"/>
    </location>
</feature>
<dbReference type="GO" id="GO:0005085">
    <property type="term" value="F:guanyl-nucleotide exchange factor activity"/>
    <property type="evidence" value="ECO:0007669"/>
    <property type="project" value="UniProtKB-KW"/>
</dbReference>
<accession>A0A6G0TEK3</accession>
<evidence type="ECO:0000313" key="12">
    <source>
        <dbReference type="EMBL" id="KAE9531271.1"/>
    </source>
</evidence>
<dbReference type="PROSITE" id="PS51651">
    <property type="entry name" value="DOCKER"/>
    <property type="match status" value="1"/>
</dbReference>
<feature type="domain" description="DOCKER" evidence="11">
    <location>
        <begin position="1252"/>
        <end position="1678"/>
    </location>
</feature>
<evidence type="ECO:0000256" key="8">
    <source>
        <dbReference type="SAM" id="MobiDB-lite"/>
    </source>
</evidence>
<dbReference type="PROSITE" id="PS50002">
    <property type="entry name" value="SH3"/>
    <property type="match status" value="1"/>
</dbReference>
<feature type="compositionally biased region" description="Basic and acidic residues" evidence="8">
    <location>
        <begin position="1822"/>
        <end position="1840"/>
    </location>
</feature>
<dbReference type="Pfam" id="PF23554">
    <property type="entry name" value="TPR_DOCK"/>
    <property type="match status" value="1"/>
</dbReference>
<reference evidence="12 13" key="1">
    <citation type="submission" date="2019-08" db="EMBL/GenBank/DDBJ databases">
        <title>The genome of the soybean aphid Biotype 1, its phylome, world population structure and adaptation to the North American continent.</title>
        <authorList>
            <person name="Giordano R."/>
            <person name="Donthu R.K."/>
            <person name="Hernandez A.G."/>
            <person name="Wright C.L."/>
            <person name="Zimin A.V."/>
        </authorList>
    </citation>
    <scope>NUCLEOTIDE SEQUENCE [LARGE SCALE GENOMIC DNA]</scope>
    <source>
        <tissue evidence="12">Whole aphids</tissue>
    </source>
</reference>
<keyword evidence="5" id="KW-0344">Guanine-nucleotide releasing factor</keyword>
<dbReference type="GO" id="GO:0007520">
    <property type="term" value="P:myoblast fusion"/>
    <property type="evidence" value="ECO:0007669"/>
    <property type="project" value="TreeGrafter"/>
</dbReference>
<dbReference type="Gene3D" id="2.60.40.150">
    <property type="entry name" value="C2 domain"/>
    <property type="match status" value="1"/>
</dbReference>
<keyword evidence="13" id="KW-1185">Reference proteome</keyword>
<comment type="caution">
    <text evidence="12">The sequence shown here is derived from an EMBL/GenBank/DDBJ whole genome shotgun (WGS) entry which is preliminary data.</text>
</comment>
<feature type="compositionally biased region" description="Polar residues" evidence="8">
    <location>
        <begin position="1915"/>
        <end position="1928"/>
    </location>
</feature>
<feature type="compositionally biased region" description="Pro residues" evidence="8">
    <location>
        <begin position="1929"/>
        <end position="1943"/>
    </location>
</feature>
<dbReference type="Gene3D" id="2.30.30.40">
    <property type="entry name" value="SH3 Domains"/>
    <property type="match status" value="1"/>
</dbReference>
<dbReference type="InterPro" id="IPR043162">
    <property type="entry name" value="DOCK_C_lobe_C"/>
</dbReference>
<organism evidence="12 13">
    <name type="scientific">Aphis glycines</name>
    <name type="common">Soybean aphid</name>
    <dbReference type="NCBI Taxonomy" id="307491"/>
    <lineage>
        <taxon>Eukaryota</taxon>
        <taxon>Metazoa</taxon>
        <taxon>Ecdysozoa</taxon>
        <taxon>Arthropoda</taxon>
        <taxon>Hexapoda</taxon>
        <taxon>Insecta</taxon>
        <taxon>Pterygota</taxon>
        <taxon>Neoptera</taxon>
        <taxon>Paraneoptera</taxon>
        <taxon>Hemiptera</taxon>
        <taxon>Sternorrhyncha</taxon>
        <taxon>Aphidomorpha</taxon>
        <taxon>Aphidoidea</taxon>
        <taxon>Aphididae</taxon>
        <taxon>Aphidini</taxon>
        <taxon>Aphis</taxon>
        <taxon>Aphis</taxon>
    </lineage>
</organism>
<feature type="region of interest" description="Disordered" evidence="8">
    <location>
        <begin position="1754"/>
        <end position="1784"/>
    </location>
</feature>
<dbReference type="GO" id="GO:0005886">
    <property type="term" value="C:plasma membrane"/>
    <property type="evidence" value="ECO:0007669"/>
    <property type="project" value="TreeGrafter"/>
</dbReference>
<evidence type="ECO:0000256" key="4">
    <source>
        <dbReference type="ARBA" id="ARBA00022553"/>
    </source>
</evidence>
<protein>
    <recommendedName>
        <fullName evidence="14">Dedicator of cytokinesis protein 1</fullName>
    </recommendedName>
</protein>
<evidence type="ECO:0000256" key="3">
    <source>
        <dbReference type="ARBA" id="ARBA00022490"/>
    </source>
</evidence>
<dbReference type="SUPFAM" id="SSF50044">
    <property type="entry name" value="SH3-domain"/>
    <property type="match status" value="1"/>
</dbReference>
<dbReference type="Pfam" id="PF20422">
    <property type="entry name" value="DHR-2_Lobe_B"/>
    <property type="match status" value="1"/>
</dbReference>
<dbReference type="GO" id="GO:0007264">
    <property type="term" value="P:small GTPase-mediated signal transduction"/>
    <property type="evidence" value="ECO:0007669"/>
    <property type="project" value="InterPro"/>
</dbReference>
<dbReference type="SMART" id="SM00326">
    <property type="entry name" value="SH3"/>
    <property type="match status" value="1"/>
</dbReference>
<keyword evidence="4" id="KW-0597">Phosphoprotein</keyword>
<dbReference type="OrthoDB" id="18896at2759"/>
<comment type="subcellular location">
    <subcellularLocation>
        <location evidence="1">Cytoplasm</location>
    </subcellularLocation>
</comment>
<feature type="compositionally biased region" description="Polar residues" evidence="8">
    <location>
        <begin position="1703"/>
        <end position="1715"/>
    </location>
</feature>
<dbReference type="InterPro" id="IPR001452">
    <property type="entry name" value="SH3_domain"/>
</dbReference>
<evidence type="ECO:0000256" key="6">
    <source>
        <dbReference type="PROSITE-ProRule" id="PRU00192"/>
    </source>
</evidence>
<dbReference type="InterPro" id="IPR046773">
    <property type="entry name" value="DOCKER_Lobe_C"/>
</dbReference>
<evidence type="ECO:0000259" key="10">
    <source>
        <dbReference type="PROSITE" id="PS51650"/>
    </source>
</evidence>
<evidence type="ECO:0000259" key="11">
    <source>
        <dbReference type="PROSITE" id="PS51651"/>
    </source>
</evidence>
<dbReference type="InterPro" id="IPR036028">
    <property type="entry name" value="SH3-like_dom_sf"/>
</dbReference>
<dbReference type="InterPro" id="IPR035892">
    <property type="entry name" value="C2_domain_sf"/>
</dbReference>
<dbReference type="CDD" id="cd11697">
    <property type="entry name" value="DHR2_DOCK_A"/>
    <property type="match status" value="1"/>
</dbReference>
<dbReference type="CDD" id="cd11872">
    <property type="entry name" value="SH3_DOCK_AB"/>
    <property type="match status" value="1"/>
</dbReference>
<feature type="region of interest" description="Disordered" evidence="8">
    <location>
        <begin position="1822"/>
        <end position="1897"/>
    </location>
</feature>
<dbReference type="InterPro" id="IPR027007">
    <property type="entry name" value="C2_DOCK-type_domain"/>
</dbReference>
<keyword evidence="2 6" id="KW-0728">SH3 domain</keyword>
<evidence type="ECO:0000256" key="1">
    <source>
        <dbReference type="ARBA" id="ARBA00004496"/>
    </source>
</evidence>
<feature type="compositionally biased region" description="Basic residues" evidence="8">
    <location>
        <begin position="1755"/>
        <end position="1766"/>
    </location>
</feature>
<evidence type="ECO:0000313" key="13">
    <source>
        <dbReference type="Proteomes" id="UP000475862"/>
    </source>
</evidence>
<proteinExistence type="inferred from homology"/>
<dbReference type="EMBL" id="VYZN01000041">
    <property type="protein sequence ID" value="KAE9531271.1"/>
    <property type="molecule type" value="Genomic_DNA"/>
</dbReference>
<dbReference type="PANTHER" id="PTHR45653">
    <property type="entry name" value="DEDICATOR OF CYTOKINESIS"/>
    <property type="match status" value="1"/>
</dbReference>
<dbReference type="InterPro" id="IPR032376">
    <property type="entry name" value="DOCK_N"/>
</dbReference>
<gene>
    <name evidence="12" type="ORF">AGLY_010477</name>
</gene>